<feature type="repeat" description="ANK" evidence="3">
    <location>
        <begin position="819"/>
        <end position="851"/>
    </location>
</feature>
<dbReference type="PROSITE" id="PS50297">
    <property type="entry name" value="ANK_REP_REGION"/>
    <property type="match status" value="8"/>
</dbReference>
<protein>
    <recommendedName>
        <fullName evidence="8">Ankyrin repeat protein</fullName>
    </recommendedName>
</protein>
<evidence type="ECO:0000256" key="3">
    <source>
        <dbReference type="PROSITE-ProRule" id="PRU00023"/>
    </source>
</evidence>
<feature type="repeat" description="ANK" evidence="3">
    <location>
        <begin position="419"/>
        <end position="448"/>
    </location>
</feature>
<accession>A0AAV9QK54</accession>
<evidence type="ECO:0000256" key="5">
    <source>
        <dbReference type="SAM" id="Phobius"/>
    </source>
</evidence>
<dbReference type="InterPro" id="IPR050889">
    <property type="entry name" value="Dendritic_Spine_Reg/Scaffold"/>
</dbReference>
<dbReference type="PANTHER" id="PTHR24166">
    <property type="entry name" value="ROLLING PEBBLES, ISOFORM B"/>
    <property type="match status" value="1"/>
</dbReference>
<feature type="transmembrane region" description="Helical" evidence="5">
    <location>
        <begin position="1032"/>
        <end position="1049"/>
    </location>
</feature>
<evidence type="ECO:0008006" key="8">
    <source>
        <dbReference type="Google" id="ProtNLM"/>
    </source>
</evidence>
<evidence type="ECO:0000256" key="4">
    <source>
        <dbReference type="SAM" id="MobiDB-lite"/>
    </source>
</evidence>
<dbReference type="SUPFAM" id="SSF48403">
    <property type="entry name" value="Ankyrin repeat"/>
    <property type="match status" value="3"/>
</dbReference>
<feature type="repeat" description="ANK" evidence="3">
    <location>
        <begin position="455"/>
        <end position="480"/>
    </location>
</feature>
<evidence type="ECO:0000256" key="1">
    <source>
        <dbReference type="ARBA" id="ARBA00022737"/>
    </source>
</evidence>
<dbReference type="Pfam" id="PF12796">
    <property type="entry name" value="Ank_2"/>
    <property type="match status" value="5"/>
</dbReference>
<reference evidence="6 7" key="1">
    <citation type="submission" date="2023-06" db="EMBL/GenBank/DDBJ databases">
        <title>Black Yeasts Isolated from many extreme environments.</title>
        <authorList>
            <person name="Coleine C."/>
            <person name="Stajich J.E."/>
            <person name="Selbmann L."/>
        </authorList>
    </citation>
    <scope>NUCLEOTIDE SEQUENCE [LARGE SCALE GENOMIC DNA]</scope>
    <source>
        <strain evidence="6 7">CCFEE 5887</strain>
    </source>
</reference>
<feature type="repeat" description="ANK" evidence="3">
    <location>
        <begin position="373"/>
        <end position="405"/>
    </location>
</feature>
<organism evidence="6 7">
    <name type="scientific">Vermiconidia calcicola</name>
    <dbReference type="NCBI Taxonomy" id="1690605"/>
    <lineage>
        <taxon>Eukaryota</taxon>
        <taxon>Fungi</taxon>
        <taxon>Dikarya</taxon>
        <taxon>Ascomycota</taxon>
        <taxon>Pezizomycotina</taxon>
        <taxon>Dothideomycetes</taxon>
        <taxon>Dothideomycetidae</taxon>
        <taxon>Mycosphaerellales</taxon>
        <taxon>Extremaceae</taxon>
        <taxon>Vermiconidia</taxon>
    </lineage>
</organism>
<dbReference type="AlphaFoldDB" id="A0AAV9QK54"/>
<evidence type="ECO:0000256" key="2">
    <source>
        <dbReference type="ARBA" id="ARBA00023043"/>
    </source>
</evidence>
<sequence>MLLTSSTVSSLYSSLPSDLITGLLLSNGGDFPSSSKGPVPEVPGPACRISQHPRPTLESIDKVALGEAGQCFTQASTQLDDVTLLARYEGDRPALKSVTRKTRTASSNIHNLIFGRLIREVMTLDSRKTDVSTDHQSSITSMVLTLVPSKPFQQRLVRVHISWKPIHQSFQMPSFNLHFADVVPKDHPIMVASARGDCAMLRKIIESRTASPNCCTLEGLTPLHFAAAYGHDDVCRLLLQEGASRSSTSFRGISPLHVAAHFGHVRVFKTLLGAGLDPNDYHENGTNAVFELLSSQRGIGLAEVSGLLSWLLHGQQQHFIDLQAKDSEHRGVISYVRALTAPNDKSNWTSDKIKPPIEVLLDQGARADEPDIHDMSLLHQACYEGDLDLVKMILQRKPDLEVRSQWNPKHEFRDWLKCTPLHTAVDNGYLMIASELIESGAHIDAESESQFLWKSPVSPLKLAARNNNVEMLEMLLANGAGKRDSLLVDALHGAISSDALEAARFLIDDDGRRQIFAHKNIGALVESTEMLEVLSEAGLLAVEEPISKGSDGCYWTHLTYAAYTGDVSMVMSLLNHGANPNKAASPNSPGVEQTPLASAAQEGHLSIAALLLDHGADPTLAGRGSLPPAQLAIASGHGDIASLILKHCHGAVPEVRGAAFTEQEIGTESSVHDTQSSIELDLRRAIDDNNLSKTKWLLEKDSLIRCFYYFGQLVSPLGYAIVREKLPIAEALIEAGVDINVGGDSFNPIMEAARSRNSEFMRLLIKNGAEVNIQTEHGETPLLRCFDTHYVSLKICRNNGETAKMLVKAGAHVNVSDAFGRTPLGGAVQVGNLEAVEILVNAGAYIDQACSINSDAFLYQDKVDGLMLTPLSWAARTGQDQVVQFLLKNGADWRSLKNDPALKYVHRHLMESWFSTRRDDDQSILPALNLFGPVTPKKDAAAAAAGIRKHKKTMSGKDRWCYEQESEEGLLERSLAFLKDISCLLSQHLEMVFAKVHHIRLELIVLISVCIFLLAQQIVQCTSLYKARDFKLLAAVILVSFVLGGWTLQTAG</sequence>
<name>A0AAV9QK54_9PEZI</name>
<feature type="region of interest" description="Disordered" evidence="4">
    <location>
        <begin position="32"/>
        <end position="52"/>
    </location>
</feature>
<comment type="caution">
    <text evidence="6">The sequence shown here is derived from an EMBL/GenBank/DDBJ whole genome shotgun (WGS) entry which is preliminary data.</text>
</comment>
<dbReference type="PROSITE" id="PS50088">
    <property type="entry name" value="ANK_REPEAT"/>
    <property type="match status" value="9"/>
</dbReference>
<keyword evidence="5" id="KW-0812">Transmembrane</keyword>
<proteinExistence type="predicted"/>
<keyword evidence="5" id="KW-1133">Transmembrane helix</keyword>
<dbReference type="InterPro" id="IPR036770">
    <property type="entry name" value="Ankyrin_rpt-contain_sf"/>
</dbReference>
<evidence type="ECO:0000313" key="6">
    <source>
        <dbReference type="EMBL" id="KAK5545533.1"/>
    </source>
</evidence>
<dbReference type="EMBL" id="JAXLQG010000001">
    <property type="protein sequence ID" value="KAK5545533.1"/>
    <property type="molecule type" value="Genomic_DNA"/>
</dbReference>
<dbReference type="SMART" id="SM00248">
    <property type="entry name" value="ANK"/>
    <property type="match status" value="15"/>
</dbReference>
<dbReference type="PANTHER" id="PTHR24166:SF48">
    <property type="entry name" value="PROTEIN VAPYRIN"/>
    <property type="match status" value="1"/>
</dbReference>
<feature type="repeat" description="ANK" evidence="3">
    <location>
        <begin position="591"/>
        <end position="623"/>
    </location>
</feature>
<feature type="repeat" description="ANK" evidence="3">
    <location>
        <begin position="866"/>
        <end position="898"/>
    </location>
</feature>
<keyword evidence="2 3" id="KW-0040">ANK repeat</keyword>
<feature type="repeat" description="ANK" evidence="3">
    <location>
        <begin position="744"/>
        <end position="776"/>
    </location>
</feature>
<keyword evidence="5" id="KW-0472">Membrane</keyword>
<evidence type="ECO:0000313" key="7">
    <source>
        <dbReference type="Proteomes" id="UP001345827"/>
    </source>
</evidence>
<gene>
    <name evidence="6" type="ORF">LTR25_000540</name>
</gene>
<keyword evidence="1" id="KW-0677">Repeat</keyword>
<keyword evidence="7" id="KW-1185">Reference proteome</keyword>
<dbReference type="Gene3D" id="1.25.40.20">
    <property type="entry name" value="Ankyrin repeat-containing domain"/>
    <property type="match status" value="5"/>
</dbReference>
<feature type="transmembrane region" description="Helical" evidence="5">
    <location>
        <begin position="1003"/>
        <end position="1025"/>
    </location>
</feature>
<feature type="repeat" description="ANK" evidence="3">
    <location>
        <begin position="218"/>
        <end position="250"/>
    </location>
</feature>
<dbReference type="PRINTS" id="PR01415">
    <property type="entry name" value="ANKYRIN"/>
</dbReference>
<dbReference type="Proteomes" id="UP001345827">
    <property type="component" value="Unassembled WGS sequence"/>
</dbReference>
<feature type="repeat" description="ANK" evidence="3">
    <location>
        <begin position="251"/>
        <end position="283"/>
    </location>
</feature>
<dbReference type="InterPro" id="IPR002110">
    <property type="entry name" value="Ankyrin_rpt"/>
</dbReference>